<evidence type="ECO:0000313" key="3">
    <source>
        <dbReference type="Proteomes" id="UP000187209"/>
    </source>
</evidence>
<reference evidence="2 3" key="1">
    <citation type="submission" date="2016-11" db="EMBL/GenBank/DDBJ databases">
        <title>The macronuclear genome of Stentor coeruleus: a giant cell with tiny introns.</title>
        <authorList>
            <person name="Slabodnick M."/>
            <person name="Ruby J.G."/>
            <person name="Reiff S.B."/>
            <person name="Swart E.C."/>
            <person name="Gosai S."/>
            <person name="Prabakaran S."/>
            <person name="Witkowska E."/>
            <person name="Larue G.E."/>
            <person name="Fisher S."/>
            <person name="Freeman R.M."/>
            <person name="Gunawardena J."/>
            <person name="Chu W."/>
            <person name="Stover N.A."/>
            <person name="Gregory B.D."/>
            <person name="Nowacki M."/>
            <person name="Derisi J."/>
            <person name="Roy S.W."/>
            <person name="Marshall W.F."/>
            <person name="Sood P."/>
        </authorList>
    </citation>
    <scope>NUCLEOTIDE SEQUENCE [LARGE SCALE GENOMIC DNA]</scope>
    <source>
        <strain evidence="2">WM001</strain>
    </source>
</reference>
<proteinExistence type="predicted"/>
<evidence type="ECO:0000313" key="2">
    <source>
        <dbReference type="EMBL" id="OMJ66243.1"/>
    </source>
</evidence>
<accession>A0A1R2ANY1</accession>
<dbReference type="AlphaFoldDB" id="A0A1R2ANY1"/>
<dbReference type="Proteomes" id="UP000187209">
    <property type="component" value="Unassembled WGS sequence"/>
</dbReference>
<dbReference type="EMBL" id="MPUH01001774">
    <property type="protein sequence ID" value="OMJ66243.1"/>
    <property type="molecule type" value="Genomic_DNA"/>
</dbReference>
<keyword evidence="3" id="KW-1185">Reference proteome</keyword>
<comment type="caution">
    <text evidence="2">The sequence shown here is derived from an EMBL/GenBank/DDBJ whole genome shotgun (WGS) entry which is preliminary data.</text>
</comment>
<feature type="compositionally biased region" description="Polar residues" evidence="1">
    <location>
        <begin position="308"/>
        <end position="325"/>
    </location>
</feature>
<sequence length="504" mass="58288">MAEARARMITHFKSEIFNEGPTPEARRLRSVNDKSYKNSSLFTPLEKSPKPMTYSREKFFQCSDIFAGSKDPESEIKEPSTPKLDILSMSAAGIKDKYVKPDNILGNDRPYFYKKSINKYIESTQFTPHFDETSIRQKVEKEFFGGFHSMHLKKEPKVQNLEQNAKQRKINNLKSVFDKNAAKENIPPSTKKPASEYSSSKRKFEILASGVFDEKPVQDYPRLSRKDDFDEKRHKNHLYTDLSGSEREFGIKKKGELVSSSEHWLNHTTKTNNLSYDPNEHIFDSYRSSLTPEPFKTKALRNRSTEALSLSSSLGPENRIKQSLSPKRLKQEELRTSLQPLKEFSNKVPEVQEFELHNIPKIYDKNDLKKLCEGIHVITSDLDFDAITGQCKGTGKVSFRCRNVKALKNFEIKLLKEGITLKSGTRTDVPKSKYWQVSNVPLKEFRQERTPNPDANARHAKINEQLSNVFGKPRKFTPVRIERDLAYQSQMQWKKTRNAKRDAY</sequence>
<organism evidence="2 3">
    <name type="scientific">Stentor coeruleus</name>
    <dbReference type="NCBI Taxonomy" id="5963"/>
    <lineage>
        <taxon>Eukaryota</taxon>
        <taxon>Sar</taxon>
        <taxon>Alveolata</taxon>
        <taxon>Ciliophora</taxon>
        <taxon>Postciliodesmatophora</taxon>
        <taxon>Heterotrichea</taxon>
        <taxon>Heterotrichida</taxon>
        <taxon>Stentoridae</taxon>
        <taxon>Stentor</taxon>
    </lineage>
</organism>
<evidence type="ECO:0000256" key="1">
    <source>
        <dbReference type="SAM" id="MobiDB-lite"/>
    </source>
</evidence>
<gene>
    <name evidence="2" type="ORF">SteCoe_36986</name>
</gene>
<protein>
    <submittedName>
        <fullName evidence="2">Uncharacterized protein</fullName>
    </submittedName>
</protein>
<name>A0A1R2ANY1_9CILI</name>
<feature type="region of interest" description="Disordered" evidence="1">
    <location>
        <begin position="308"/>
        <end position="328"/>
    </location>
</feature>